<feature type="region of interest" description="Disordered" evidence="3">
    <location>
        <begin position="147"/>
        <end position="169"/>
    </location>
</feature>
<gene>
    <name evidence="5" type="ORF">OJAV_G00043360</name>
</gene>
<keyword evidence="6" id="KW-1185">Reference proteome</keyword>
<protein>
    <recommendedName>
        <fullName evidence="4">Ig-like domain-containing protein</fullName>
    </recommendedName>
</protein>
<evidence type="ECO:0000256" key="2">
    <source>
        <dbReference type="ARBA" id="ARBA00023157"/>
    </source>
</evidence>
<organism evidence="5 6">
    <name type="scientific">Oryzias javanicus</name>
    <name type="common">Javanese ricefish</name>
    <name type="synonym">Aplocheilus javanicus</name>
    <dbReference type="NCBI Taxonomy" id="123683"/>
    <lineage>
        <taxon>Eukaryota</taxon>
        <taxon>Metazoa</taxon>
        <taxon>Chordata</taxon>
        <taxon>Craniata</taxon>
        <taxon>Vertebrata</taxon>
        <taxon>Euteleostomi</taxon>
        <taxon>Actinopterygii</taxon>
        <taxon>Neopterygii</taxon>
        <taxon>Teleostei</taxon>
        <taxon>Neoteleostei</taxon>
        <taxon>Acanthomorphata</taxon>
        <taxon>Ovalentaria</taxon>
        <taxon>Atherinomorphae</taxon>
        <taxon>Beloniformes</taxon>
        <taxon>Adrianichthyidae</taxon>
        <taxon>Oryziinae</taxon>
        <taxon>Oryzias</taxon>
    </lineage>
</organism>
<feature type="domain" description="Ig-like" evidence="4">
    <location>
        <begin position="283"/>
        <end position="330"/>
    </location>
</feature>
<dbReference type="GO" id="GO:0098632">
    <property type="term" value="F:cell-cell adhesion mediator activity"/>
    <property type="evidence" value="ECO:0007669"/>
    <property type="project" value="TreeGrafter"/>
</dbReference>
<dbReference type="PANTHER" id="PTHR44170:SF12">
    <property type="entry name" value="NEUROFASCIN"/>
    <property type="match status" value="1"/>
</dbReference>
<evidence type="ECO:0000256" key="3">
    <source>
        <dbReference type="SAM" id="MobiDB-lite"/>
    </source>
</evidence>
<dbReference type="EMBL" id="CM012441">
    <property type="protein sequence ID" value="RVE72881.1"/>
    <property type="molecule type" value="Genomic_DNA"/>
</dbReference>
<dbReference type="PANTHER" id="PTHR44170">
    <property type="entry name" value="PROTEIN SIDEKICK"/>
    <property type="match status" value="1"/>
</dbReference>
<dbReference type="SMART" id="SM00409">
    <property type="entry name" value="IG"/>
    <property type="match status" value="1"/>
</dbReference>
<keyword evidence="1" id="KW-0677">Repeat</keyword>
<feature type="domain" description="Ig-like" evidence="4">
    <location>
        <begin position="86"/>
        <end position="247"/>
    </location>
</feature>
<dbReference type="AlphaFoldDB" id="A0A3S2N360"/>
<dbReference type="Gene3D" id="2.60.40.10">
    <property type="entry name" value="Immunoglobulins"/>
    <property type="match status" value="3"/>
</dbReference>
<dbReference type="SUPFAM" id="SSF48726">
    <property type="entry name" value="Immunoglobulin"/>
    <property type="match status" value="2"/>
</dbReference>
<dbReference type="InterPro" id="IPR003599">
    <property type="entry name" value="Ig_sub"/>
</dbReference>
<evidence type="ECO:0000313" key="6">
    <source>
        <dbReference type="Proteomes" id="UP000283210"/>
    </source>
</evidence>
<reference evidence="5 6" key="1">
    <citation type="submission" date="2018-11" db="EMBL/GenBank/DDBJ databases">
        <authorList>
            <person name="Lopez-Roques C."/>
            <person name="Donnadieu C."/>
            <person name="Bouchez O."/>
            <person name="Klopp C."/>
            <person name="Cabau C."/>
            <person name="Zahm M."/>
        </authorList>
    </citation>
    <scope>NUCLEOTIDE SEQUENCE [LARGE SCALE GENOMIC DNA]</scope>
    <source>
        <strain evidence="5">RS831</strain>
        <tissue evidence="5">Whole body</tissue>
    </source>
</reference>
<dbReference type="Pfam" id="PF13927">
    <property type="entry name" value="Ig_3"/>
    <property type="match status" value="1"/>
</dbReference>
<name>A0A3S2N360_ORYJA</name>
<proteinExistence type="predicted"/>
<dbReference type="InterPro" id="IPR007110">
    <property type="entry name" value="Ig-like_dom"/>
</dbReference>
<sequence length="330" mass="36898">MLLCFLSVAADGIWHSVADELRPPYGCRDNHNRAEDPGQPKGEGDMLGRGVYVALTLVLFLLLWQEAGLIEVPLDPKIQQNMKQPPTIIKQSVKDYIVDPRDNIIIECEAKGNPIPTFSWKRNGKFFNIGSNPRVTMRKRSGTLEIGIRPGERPEDYEGNTSALPERPRNGYVQQDPTAGLQGSSVAQGGLPPPQIFWIDSNMNPIPQNERVSMGQNGDLYFSNVLVQDAERDYSCNARFNFTQTIQQKNPFTLRVQTTEPYNDTSFNATDPYGGRKVAESRPTFLTPSGIQSSKMVLRDKELLLECIAAGLPTPSITWFKKGQSFQHGR</sequence>
<dbReference type="GO" id="GO:0030424">
    <property type="term" value="C:axon"/>
    <property type="evidence" value="ECO:0007669"/>
    <property type="project" value="TreeGrafter"/>
</dbReference>
<dbReference type="GO" id="GO:0007420">
    <property type="term" value="P:brain development"/>
    <property type="evidence" value="ECO:0007669"/>
    <property type="project" value="TreeGrafter"/>
</dbReference>
<dbReference type="PROSITE" id="PS50835">
    <property type="entry name" value="IG_LIKE"/>
    <property type="match status" value="2"/>
</dbReference>
<dbReference type="InterPro" id="IPR036179">
    <property type="entry name" value="Ig-like_dom_sf"/>
</dbReference>
<keyword evidence="2" id="KW-1015">Disulfide bond</keyword>
<dbReference type="GO" id="GO:0007411">
    <property type="term" value="P:axon guidance"/>
    <property type="evidence" value="ECO:0007669"/>
    <property type="project" value="TreeGrafter"/>
</dbReference>
<dbReference type="FunFam" id="2.60.40.10:FF:000114">
    <property type="entry name" value="Neuronal cell adhesion molecule"/>
    <property type="match status" value="1"/>
</dbReference>
<accession>A0A3S2N360</accession>
<evidence type="ECO:0000259" key="4">
    <source>
        <dbReference type="PROSITE" id="PS50835"/>
    </source>
</evidence>
<evidence type="ECO:0000256" key="1">
    <source>
        <dbReference type="ARBA" id="ARBA00022737"/>
    </source>
</evidence>
<dbReference type="GO" id="GO:0005886">
    <property type="term" value="C:plasma membrane"/>
    <property type="evidence" value="ECO:0007669"/>
    <property type="project" value="TreeGrafter"/>
</dbReference>
<dbReference type="OrthoDB" id="6244967at2759"/>
<dbReference type="InterPro" id="IPR013783">
    <property type="entry name" value="Ig-like_fold"/>
</dbReference>
<reference evidence="5 6" key="2">
    <citation type="submission" date="2019-01" db="EMBL/GenBank/DDBJ databases">
        <title>A chromosome length genome reference of the Java medaka (oryzias javanicus).</title>
        <authorList>
            <person name="Herpin A."/>
            <person name="Takehana Y."/>
            <person name="Naruse K."/>
            <person name="Ansai S."/>
            <person name="Kawaguchi M."/>
        </authorList>
    </citation>
    <scope>NUCLEOTIDE SEQUENCE [LARGE SCALE GENOMIC DNA]</scope>
    <source>
        <strain evidence="5">RS831</strain>
        <tissue evidence="5">Whole body</tissue>
    </source>
</reference>
<evidence type="ECO:0000313" key="5">
    <source>
        <dbReference type="EMBL" id="RVE72881.1"/>
    </source>
</evidence>
<dbReference type="Proteomes" id="UP000283210">
    <property type="component" value="Chromosome 5"/>
</dbReference>